<feature type="DNA-binding region" description="H-T-H motif" evidence="4">
    <location>
        <begin position="27"/>
        <end position="46"/>
    </location>
</feature>
<evidence type="ECO:0000313" key="6">
    <source>
        <dbReference type="EMBL" id="SUD48003.1"/>
    </source>
</evidence>
<dbReference type="Gene3D" id="1.10.10.60">
    <property type="entry name" value="Homeodomain-like"/>
    <property type="match status" value="1"/>
</dbReference>
<dbReference type="AlphaFoldDB" id="A0A379JJ47"/>
<gene>
    <name evidence="6" type="ORF">NCTC1934_05330</name>
</gene>
<dbReference type="OrthoDB" id="3687980at2"/>
<keyword evidence="2 4" id="KW-0238">DNA-binding</keyword>
<dbReference type="Gene3D" id="1.10.357.10">
    <property type="entry name" value="Tetracycline Repressor, domain 2"/>
    <property type="match status" value="1"/>
</dbReference>
<dbReference type="SUPFAM" id="SSF48498">
    <property type="entry name" value="Tetracyclin repressor-like, C-terminal domain"/>
    <property type="match status" value="1"/>
</dbReference>
<accession>A0A379JJ47</accession>
<proteinExistence type="predicted"/>
<dbReference type="EMBL" id="UGRY01000004">
    <property type="protein sequence ID" value="SUD48003.1"/>
    <property type="molecule type" value="Genomic_DNA"/>
</dbReference>
<protein>
    <submittedName>
        <fullName evidence="6">Bacterial regulatory proteins, tetR family</fullName>
    </submittedName>
</protein>
<feature type="domain" description="HTH tetR-type" evidence="5">
    <location>
        <begin position="5"/>
        <end position="64"/>
    </location>
</feature>
<dbReference type="Pfam" id="PF00440">
    <property type="entry name" value="TetR_N"/>
    <property type="match status" value="1"/>
</dbReference>
<sequence length="192" mass="20713">MARAPLGRQQLLDAARAELLDGNGTVDLHALKRRSGLSTGALYHHFGSKAGLLVAVYERFHAGLVAAIADDTLPAGVHWTDREHARTRNFVAYHFGDPLAELLLTRIAMEPEVAELEAGALTRLTAAAGRNIREGQRDGDIDPRIDPELAGACIIGALRYGIADLLRRDPRPTVDDAADRLWGVIAGAVTIR</sequence>
<dbReference type="PROSITE" id="PS50977">
    <property type="entry name" value="HTH_TETR_2"/>
    <property type="match status" value="1"/>
</dbReference>
<dbReference type="InterPro" id="IPR036271">
    <property type="entry name" value="Tet_transcr_reg_TetR-rel_C_sf"/>
</dbReference>
<keyword evidence="3" id="KW-0804">Transcription</keyword>
<dbReference type="InterPro" id="IPR001647">
    <property type="entry name" value="HTH_TetR"/>
</dbReference>
<keyword evidence="7" id="KW-1185">Reference proteome</keyword>
<dbReference type="PANTHER" id="PTHR30055:SF234">
    <property type="entry name" value="HTH-TYPE TRANSCRIPTIONAL REGULATOR BETI"/>
    <property type="match status" value="1"/>
</dbReference>
<dbReference type="GO" id="GO:0003700">
    <property type="term" value="F:DNA-binding transcription factor activity"/>
    <property type="evidence" value="ECO:0007669"/>
    <property type="project" value="TreeGrafter"/>
</dbReference>
<dbReference type="InterPro" id="IPR050109">
    <property type="entry name" value="HTH-type_TetR-like_transc_reg"/>
</dbReference>
<dbReference type="Proteomes" id="UP000255467">
    <property type="component" value="Unassembled WGS sequence"/>
</dbReference>
<evidence type="ECO:0000256" key="4">
    <source>
        <dbReference type="PROSITE-ProRule" id="PRU00335"/>
    </source>
</evidence>
<reference evidence="6 7" key="1">
    <citation type="submission" date="2018-06" db="EMBL/GenBank/DDBJ databases">
        <authorList>
            <consortium name="Pathogen Informatics"/>
            <person name="Doyle S."/>
        </authorList>
    </citation>
    <scope>NUCLEOTIDE SEQUENCE [LARGE SCALE GENOMIC DNA]</scope>
    <source>
        <strain evidence="6 7">NCTC1934</strain>
    </source>
</reference>
<keyword evidence="1" id="KW-0805">Transcription regulation</keyword>
<dbReference type="SUPFAM" id="SSF46689">
    <property type="entry name" value="Homeodomain-like"/>
    <property type="match status" value="1"/>
</dbReference>
<dbReference type="InterPro" id="IPR009057">
    <property type="entry name" value="Homeodomain-like_sf"/>
</dbReference>
<organism evidence="6 7">
    <name type="scientific">Nocardia otitidiscaviarum</name>
    <dbReference type="NCBI Taxonomy" id="1823"/>
    <lineage>
        <taxon>Bacteria</taxon>
        <taxon>Bacillati</taxon>
        <taxon>Actinomycetota</taxon>
        <taxon>Actinomycetes</taxon>
        <taxon>Mycobacteriales</taxon>
        <taxon>Nocardiaceae</taxon>
        <taxon>Nocardia</taxon>
    </lineage>
</organism>
<dbReference type="PANTHER" id="PTHR30055">
    <property type="entry name" value="HTH-TYPE TRANSCRIPTIONAL REGULATOR RUTR"/>
    <property type="match status" value="1"/>
</dbReference>
<evidence type="ECO:0000313" key="7">
    <source>
        <dbReference type="Proteomes" id="UP000255467"/>
    </source>
</evidence>
<evidence type="ECO:0000256" key="1">
    <source>
        <dbReference type="ARBA" id="ARBA00023015"/>
    </source>
</evidence>
<dbReference type="RefSeq" id="WP_039812119.1">
    <property type="nucleotide sequence ID" value="NZ_UGRY01000004.1"/>
</dbReference>
<name>A0A379JJ47_9NOCA</name>
<evidence type="ECO:0000256" key="2">
    <source>
        <dbReference type="ARBA" id="ARBA00023125"/>
    </source>
</evidence>
<dbReference type="GO" id="GO:0000976">
    <property type="term" value="F:transcription cis-regulatory region binding"/>
    <property type="evidence" value="ECO:0007669"/>
    <property type="project" value="TreeGrafter"/>
</dbReference>
<dbReference type="STRING" id="1406858.GCA_000710895_03849"/>
<evidence type="ECO:0000256" key="3">
    <source>
        <dbReference type="ARBA" id="ARBA00023163"/>
    </source>
</evidence>
<evidence type="ECO:0000259" key="5">
    <source>
        <dbReference type="PROSITE" id="PS50977"/>
    </source>
</evidence>